<keyword evidence="10 16" id="KW-0798">TonB box</keyword>
<evidence type="ECO:0000256" key="15">
    <source>
        <dbReference type="PROSITE-ProRule" id="PRU10144"/>
    </source>
</evidence>
<evidence type="ECO:0000259" key="17">
    <source>
        <dbReference type="Pfam" id="PF00593"/>
    </source>
</evidence>
<evidence type="ECO:0000256" key="7">
    <source>
        <dbReference type="ARBA" id="ARBA00022729"/>
    </source>
</evidence>
<evidence type="ECO:0000256" key="8">
    <source>
        <dbReference type="ARBA" id="ARBA00023004"/>
    </source>
</evidence>
<dbReference type="PANTHER" id="PTHR32552">
    <property type="entry name" value="FERRICHROME IRON RECEPTOR-RELATED"/>
    <property type="match status" value="1"/>
</dbReference>
<evidence type="ECO:0000256" key="2">
    <source>
        <dbReference type="ARBA" id="ARBA00009810"/>
    </source>
</evidence>
<dbReference type="GO" id="GO:0015891">
    <property type="term" value="P:siderophore transport"/>
    <property type="evidence" value="ECO:0007669"/>
    <property type="project" value="InterPro"/>
</dbReference>
<comment type="caution">
    <text evidence="19">The sequence shown here is derived from an EMBL/GenBank/DDBJ whole genome shotgun (WGS) entry which is preliminary data.</text>
</comment>
<feature type="domain" description="TonB-dependent receptor-like beta-barrel" evidence="17">
    <location>
        <begin position="259"/>
        <end position="706"/>
    </location>
</feature>
<evidence type="ECO:0000259" key="18">
    <source>
        <dbReference type="Pfam" id="PF07715"/>
    </source>
</evidence>
<dbReference type="InterPro" id="IPR010105">
    <property type="entry name" value="TonB_sidphr_rcpt"/>
</dbReference>
<dbReference type="InterPro" id="IPR000531">
    <property type="entry name" value="Beta-barrel_TonB"/>
</dbReference>
<dbReference type="PANTHER" id="PTHR32552:SF83">
    <property type="entry name" value="BLR3904 PROTEIN"/>
    <property type="match status" value="1"/>
</dbReference>
<feature type="domain" description="TonB-dependent receptor plug" evidence="18">
    <location>
        <begin position="78"/>
        <end position="177"/>
    </location>
</feature>
<evidence type="ECO:0000256" key="1">
    <source>
        <dbReference type="ARBA" id="ARBA00004571"/>
    </source>
</evidence>
<dbReference type="InterPro" id="IPR039426">
    <property type="entry name" value="TonB-dep_rcpt-like"/>
</dbReference>
<keyword evidence="11 14" id="KW-0472">Membrane</keyword>
<dbReference type="InterPro" id="IPR037066">
    <property type="entry name" value="Plug_dom_sf"/>
</dbReference>
<dbReference type="Proteomes" id="UP000248662">
    <property type="component" value="Unassembled WGS sequence"/>
</dbReference>
<evidence type="ECO:0000313" key="19">
    <source>
        <dbReference type="EMBL" id="PZM15608.1"/>
    </source>
</evidence>
<dbReference type="SUPFAM" id="SSF56935">
    <property type="entry name" value="Porins"/>
    <property type="match status" value="1"/>
</dbReference>
<keyword evidence="12 19" id="KW-0675">Receptor</keyword>
<evidence type="ECO:0000256" key="5">
    <source>
        <dbReference type="ARBA" id="ARBA00022496"/>
    </source>
</evidence>
<evidence type="ECO:0000256" key="9">
    <source>
        <dbReference type="ARBA" id="ARBA00023065"/>
    </source>
</evidence>
<evidence type="ECO:0000256" key="14">
    <source>
        <dbReference type="PROSITE-ProRule" id="PRU01360"/>
    </source>
</evidence>
<organism evidence="19 20">
    <name type="scientific">Acinetobacter baumannii</name>
    <dbReference type="NCBI Taxonomy" id="470"/>
    <lineage>
        <taxon>Bacteria</taxon>
        <taxon>Pseudomonadati</taxon>
        <taxon>Pseudomonadota</taxon>
        <taxon>Gammaproteobacteria</taxon>
        <taxon>Moraxellales</taxon>
        <taxon>Moraxellaceae</taxon>
        <taxon>Acinetobacter</taxon>
        <taxon>Acinetobacter calcoaceticus/baumannii complex</taxon>
    </lineage>
</organism>
<keyword evidence="9" id="KW-0406">Ion transport</keyword>
<protein>
    <submittedName>
        <fullName evidence="19">TonB-dependent siderophore receptor</fullName>
    </submittedName>
</protein>
<dbReference type="Gene3D" id="2.40.170.20">
    <property type="entry name" value="TonB-dependent receptor, beta-barrel domain"/>
    <property type="match status" value="1"/>
</dbReference>
<dbReference type="Pfam" id="PF07715">
    <property type="entry name" value="Plug"/>
    <property type="match status" value="1"/>
</dbReference>
<dbReference type="NCBIfam" id="TIGR01783">
    <property type="entry name" value="TonB-siderophor"/>
    <property type="match status" value="1"/>
</dbReference>
<dbReference type="EMBL" id="QKWF01000125">
    <property type="protein sequence ID" value="PZM15608.1"/>
    <property type="molecule type" value="Genomic_DNA"/>
</dbReference>
<dbReference type="AlphaFoldDB" id="A0A3F3MLE1"/>
<dbReference type="Pfam" id="PF00593">
    <property type="entry name" value="TonB_dep_Rec_b-barrel"/>
    <property type="match status" value="1"/>
</dbReference>
<evidence type="ECO:0000256" key="16">
    <source>
        <dbReference type="RuleBase" id="RU003357"/>
    </source>
</evidence>
<keyword evidence="4 14" id="KW-1134">Transmembrane beta strand</keyword>
<evidence type="ECO:0000256" key="13">
    <source>
        <dbReference type="ARBA" id="ARBA00023237"/>
    </source>
</evidence>
<accession>A0A3F3MLE1</accession>
<evidence type="ECO:0000256" key="10">
    <source>
        <dbReference type="ARBA" id="ARBA00023077"/>
    </source>
</evidence>
<dbReference type="PROSITE" id="PS01156">
    <property type="entry name" value="TONB_DEPENDENT_REC_2"/>
    <property type="match status" value="1"/>
</dbReference>
<dbReference type="InterPro" id="IPR010917">
    <property type="entry name" value="TonB_rcpt_CS"/>
</dbReference>
<dbReference type="Gene3D" id="2.170.130.10">
    <property type="entry name" value="TonB-dependent receptor, plug domain"/>
    <property type="match status" value="1"/>
</dbReference>
<evidence type="ECO:0000256" key="3">
    <source>
        <dbReference type="ARBA" id="ARBA00022448"/>
    </source>
</evidence>
<evidence type="ECO:0000313" key="20">
    <source>
        <dbReference type="Proteomes" id="UP000248662"/>
    </source>
</evidence>
<name>A0A3F3MLE1_ACIBA</name>
<gene>
    <name evidence="19" type="ORF">DOL94_12550</name>
</gene>
<sequence length="740" mass="81553">MHGMAGSYSMERRSLNLHFMTCSKTALASSIALITSVVYANEAEVSQLPTITVNATQNSDALYTSKKLSLSGFQTGDVKKVPASITTITSERIADQHAKTLTDVIKNDSSLGDGYAAIGYYPNFVARGFALDLGSSYLINGHTIRGEQNVALENKEQVEILKGISAIQSGMSTPGGVVNYVTKRPADIKTITVDANSEGGYTLATDVGGFVNDSFGYRINLAHESIHPNVDHANGKREFGSVALDWKINERSKLLFDIEAQHQSQRSVPGYQLLDGQEVPTNVDQDRLLGYQSWSKPVVNNSVNTSLQYQYAFNDQWNGSLSASQSRVVIDDNSAFPWGCYSSICEVTGLGNTFDKHGNYDIYDFRSPDDTRITNQFAAGLNGQFNTGNIQHQVAFELQRTYKTLKHHTPLNVAVGTGNIYEDTVVDYSPSSESPGDRYKALESDQTALTVSDRVQFNDQWSTLLGGKLIHLDEQAYNSDGQQSRDTDLNKFLPQLALMYSPTSTTNLYASYAKGLSDGGEAPWYTNNIKNNIGPSVLSPRSSEQYEFGIKQQIRNFLLTAAIFDLKQDNQYSKINIDSPPDFIEQGEQHNQGIELGLTGALTDTLDVSSGITYTKSRLVDIDTDSYKGHQTQNVPKVRATAQLSYKVPSVEGLRLLSGMQYSSSKYANKEGTAKVGGYSIFNIGAAYKTNFAGHDTTFRFNIDNLFNKKYWRDVGAFMGDDYLFLGNPRTAQFSTTFSF</sequence>
<dbReference type="GO" id="GO:0038023">
    <property type="term" value="F:signaling receptor activity"/>
    <property type="evidence" value="ECO:0007669"/>
    <property type="project" value="InterPro"/>
</dbReference>
<keyword evidence="3 14" id="KW-0813">Transport</keyword>
<keyword evidence="8" id="KW-0408">Iron</keyword>
<keyword evidence="5" id="KW-0410">Iron transport</keyword>
<dbReference type="GO" id="GO:0009279">
    <property type="term" value="C:cell outer membrane"/>
    <property type="evidence" value="ECO:0007669"/>
    <property type="project" value="UniProtKB-SubCell"/>
</dbReference>
<proteinExistence type="inferred from homology"/>
<dbReference type="RefSeq" id="WP_109428956.1">
    <property type="nucleotide sequence ID" value="NZ_JAHHIS010000086.1"/>
</dbReference>
<dbReference type="InterPro" id="IPR036942">
    <property type="entry name" value="Beta-barrel_TonB_sf"/>
</dbReference>
<dbReference type="CDD" id="cd01347">
    <property type="entry name" value="ligand_gated_channel"/>
    <property type="match status" value="1"/>
</dbReference>
<evidence type="ECO:0000256" key="11">
    <source>
        <dbReference type="ARBA" id="ARBA00023136"/>
    </source>
</evidence>
<keyword evidence="13 14" id="KW-0998">Cell outer membrane</keyword>
<feature type="short sequence motif" description="TonB C-terminal box" evidence="15">
    <location>
        <begin position="723"/>
        <end position="740"/>
    </location>
</feature>
<keyword evidence="7" id="KW-0732">Signal</keyword>
<dbReference type="InterPro" id="IPR012910">
    <property type="entry name" value="Plug_dom"/>
</dbReference>
<dbReference type="GO" id="GO:0015344">
    <property type="term" value="F:siderophore uptake transmembrane transporter activity"/>
    <property type="evidence" value="ECO:0007669"/>
    <property type="project" value="TreeGrafter"/>
</dbReference>
<keyword evidence="6 14" id="KW-0812">Transmembrane</keyword>
<comment type="similarity">
    <text evidence="2 14 16">Belongs to the TonB-dependent receptor family.</text>
</comment>
<evidence type="ECO:0000256" key="6">
    <source>
        <dbReference type="ARBA" id="ARBA00022692"/>
    </source>
</evidence>
<evidence type="ECO:0000256" key="12">
    <source>
        <dbReference type="ARBA" id="ARBA00023170"/>
    </source>
</evidence>
<comment type="subcellular location">
    <subcellularLocation>
        <location evidence="1 14">Cell outer membrane</location>
        <topology evidence="1 14">Multi-pass membrane protein</topology>
    </subcellularLocation>
</comment>
<dbReference type="PROSITE" id="PS52016">
    <property type="entry name" value="TONB_DEPENDENT_REC_3"/>
    <property type="match status" value="1"/>
</dbReference>
<evidence type="ECO:0000256" key="4">
    <source>
        <dbReference type="ARBA" id="ARBA00022452"/>
    </source>
</evidence>
<reference evidence="19 20" key="1">
    <citation type="submission" date="2018-06" db="EMBL/GenBank/DDBJ databases">
        <title>Carbapenemase-producing Acinetobacter spp. from environmental sources in an hospital from French Polynesia.</title>
        <authorList>
            <person name="Bonnin R.A."/>
            <person name="Levy M."/>
            <person name="Cuzon G."/>
            <person name="Dortet L."/>
            <person name="Naas T."/>
        </authorList>
    </citation>
    <scope>NUCLEOTIDE SEQUENCE [LARGE SCALE GENOMIC DNA]</scope>
    <source>
        <strain evidence="19 20">R10</strain>
    </source>
</reference>